<dbReference type="EMBL" id="JACHHE010000002">
    <property type="protein sequence ID" value="MBB5179641.1"/>
    <property type="molecule type" value="Genomic_DNA"/>
</dbReference>
<dbReference type="Pfam" id="PF02082">
    <property type="entry name" value="Rrf2"/>
    <property type="match status" value="1"/>
</dbReference>
<comment type="caution">
    <text evidence="1">The sequence shown here is derived from an EMBL/GenBank/DDBJ whole genome shotgun (WGS) entry which is preliminary data.</text>
</comment>
<dbReference type="InterPro" id="IPR036388">
    <property type="entry name" value="WH-like_DNA-bd_sf"/>
</dbReference>
<proteinExistence type="predicted"/>
<dbReference type="SUPFAM" id="SSF46785">
    <property type="entry name" value="Winged helix' DNA-binding domain"/>
    <property type="match status" value="1"/>
</dbReference>
<dbReference type="PROSITE" id="PS51197">
    <property type="entry name" value="HTH_RRF2_2"/>
    <property type="match status" value="1"/>
</dbReference>
<evidence type="ECO:0000313" key="1">
    <source>
        <dbReference type="EMBL" id="MBB5179641.1"/>
    </source>
</evidence>
<protein>
    <submittedName>
        <fullName evidence="1">Rrf2 family protein</fullName>
    </submittedName>
</protein>
<dbReference type="GO" id="GO:0003700">
    <property type="term" value="F:DNA-binding transcription factor activity"/>
    <property type="evidence" value="ECO:0007669"/>
    <property type="project" value="TreeGrafter"/>
</dbReference>
<accession>A0A7W8CQL2</accession>
<evidence type="ECO:0000313" key="2">
    <source>
        <dbReference type="Proteomes" id="UP000525923"/>
    </source>
</evidence>
<dbReference type="RefSeq" id="WP_135505330.1">
    <property type="nucleotide sequence ID" value="NZ_JACHHE010000002.1"/>
</dbReference>
<dbReference type="NCBIfam" id="TIGR00738">
    <property type="entry name" value="rrf2_super"/>
    <property type="match status" value="1"/>
</dbReference>
<name>A0A7W8CQL2_9BACL</name>
<dbReference type="PANTHER" id="PTHR33221:SF15">
    <property type="entry name" value="HTH-TYPE TRANSCRIPTIONAL REGULATOR YWGB-RELATED"/>
    <property type="match status" value="1"/>
</dbReference>
<dbReference type="GO" id="GO:0005829">
    <property type="term" value="C:cytosol"/>
    <property type="evidence" value="ECO:0007669"/>
    <property type="project" value="TreeGrafter"/>
</dbReference>
<dbReference type="InterPro" id="IPR036390">
    <property type="entry name" value="WH_DNA-bd_sf"/>
</dbReference>
<dbReference type="AlphaFoldDB" id="A0A7W8CQL2"/>
<reference evidence="1 2" key="1">
    <citation type="submission" date="2020-08" db="EMBL/GenBank/DDBJ databases">
        <title>Genomic Encyclopedia of Type Strains, Phase IV (KMG-IV): sequencing the most valuable type-strain genomes for metagenomic binning, comparative biology and taxonomic classification.</title>
        <authorList>
            <person name="Goeker M."/>
        </authorList>
    </citation>
    <scope>NUCLEOTIDE SEQUENCE [LARGE SCALE GENOMIC DNA]</scope>
    <source>
        <strain evidence="1 2">DSM 15895</strain>
    </source>
</reference>
<keyword evidence="2" id="KW-1185">Reference proteome</keyword>
<dbReference type="InterPro" id="IPR000944">
    <property type="entry name" value="Tscrpt_reg_Rrf2"/>
</dbReference>
<organism evidence="1 2">
    <name type="scientific">Planococcus koreensis</name>
    <dbReference type="NCBI Taxonomy" id="112331"/>
    <lineage>
        <taxon>Bacteria</taxon>
        <taxon>Bacillati</taxon>
        <taxon>Bacillota</taxon>
        <taxon>Bacilli</taxon>
        <taxon>Bacillales</taxon>
        <taxon>Caryophanaceae</taxon>
        <taxon>Planococcus</taxon>
    </lineage>
</organism>
<dbReference type="OrthoDB" id="9808360at2"/>
<dbReference type="PANTHER" id="PTHR33221">
    <property type="entry name" value="WINGED HELIX-TURN-HELIX TRANSCRIPTIONAL REGULATOR, RRF2 FAMILY"/>
    <property type="match status" value="1"/>
</dbReference>
<gene>
    <name evidence="1" type="ORF">HNQ44_001065</name>
</gene>
<dbReference type="Gene3D" id="1.10.10.10">
    <property type="entry name" value="Winged helix-like DNA-binding domain superfamily/Winged helix DNA-binding domain"/>
    <property type="match status" value="1"/>
</dbReference>
<sequence>MHMKTGVEQSVYAILLLNMLPGRAVLSGEAISQQLNASPTYFQKLLRKLVSADLVASVPGVKGGFRLKKRPEEICVYDIYLAIEGRQSLYSPSGILGDLLELEKTEASCLLTDLMDEAESAWRAVMERETVASLARKMEEERFQPKAAELQKWLNEKMLVQERSGNR</sequence>
<dbReference type="Proteomes" id="UP000525923">
    <property type="component" value="Unassembled WGS sequence"/>
</dbReference>